<evidence type="ECO:0000256" key="7">
    <source>
        <dbReference type="ARBA" id="ARBA00022803"/>
    </source>
</evidence>
<dbReference type="OrthoDB" id="238183at2"/>
<protein>
    <recommendedName>
        <fullName evidence="3">protein O-GlcNAc transferase</fullName>
        <ecNumber evidence="3">2.4.1.255</ecNumber>
    </recommendedName>
</protein>
<dbReference type="HOGENOM" id="CLU_001721_4_0_3"/>
<keyword evidence="7 8" id="KW-0802">TPR repeat</keyword>
<dbReference type="RefSeq" id="WP_011376751.1">
    <property type="nucleotide sequence ID" value="NC_007577.1"/>
</dbReference>
<evidence type="ECO:0000256" key="2">
    <source>
        <dbReference type="ARBA" id="ARBA00005386"/>
    </source>
</evidence>
<keyword evidence="4" id="KW-0328">Glycosyltransferase</keyword>
<reference evidence="11" key="1">
    <citation type="submission" date="2005-07" db="EMBL/GenBank/DDBJ databases">
        <title>Complete sequence of Prochlorococcus marinus str. MIT 9312.</title>
        <authorList>
            <consortium name="US DOE Joint Genome Institute"/>
            <person name="Copeland A."/>
            <person name="Lucas S."/>
            <person name="Lapidus A."/>
            <person name="Barry K."/>
            <person name="Detter J.C."/>
            <person name="Glavina T."/>
            <person name="Hammon N."/>
            <person name="Israni S."/>
            <person name="Pitluck S."/>
            <person name="Thiel J."/>
            <person name="Schmutz J."/>
            <person name="Larimer F."/>
            <person name="Land M."/>
            <person name="Kyrpides N."/>
            <person name="Lykidis A."/>
            <person name="Richardson P."/>
        </authorList>
    </citation>
    <scope>NUCLEOTIDE SEQUENCE [LARGE SCALE GENOMIC DNA]</scope>
    <source>
        <strain evidence="11">MIT 9312</strain>
    </source>
</reference>
<keyword evidence="6" id="KW-0677">Repeat</keyword>
<name>Q31A34_PROM9</name>
<evidence type="ECO:0000313" key="10">
    <source>
        <dbReference type="EMBL" id="ABB50261.1"/>
    </source>
</evidence>
<proteinExistence type="inferred from homology"/>
<dbReference type="InterPro" id="IPR029489">
    <property type="entry name" value="OGT/SEC/SPY_C"/>
</dbReference>
<dbReference type="SMART" id="SM00028">
    <property type="entry name" value="TPR"/>
    <property type="match status" value="4"/>
</dbReference>
<dbReference type="AlphaFoldDB" id="Q31A34"/>
<dbReference type="Gene3D" id="1.25.40.10">
    <property type="entry name" value="Tetratricopeptide repeat domain"/>
    <property type="match status" value="1"/>
</dbReference>
<dbReference type="PROSITE" id="PS50293">
    <property type="entry name" value="TPR_REGION"/>
    <property type="match status" value="1"/>
</dbReference>
<dbReference type="STRING" id="74546.PMT9312_1202"/>
<comment type="similarity">
    <text evidence="2">Belongs to the glycosyltransferase 41 family. O-GlcNAc transferase subfamily.</text>
</comment>
<feature type="repeat" description="TPR" evidence="8">
    <location>
        <begin position="157"/>
        <end position="190"/>
    </location>
</feature>
<feature type="repeat" description="TPR" evidence="8">
    <location>
        <begin position="123"/>
        <end position="156"/>
    </location>
</feature>
<dbReference type="eggNOG" id="COG3914">
    <property type="taxonomic scope" value="Bacteria"/>
</dbReference>
<dbReference type="PANTHER" id="PTHR44366:SF1">
    <property type="entry name" value="UDP-N-ACETYLGLUCOSAMINE--PEPTIDE N-ACETYLGLUCOSAMINYLTRANSFERASE 110 KDA SUBUNIT"/>
    <property type="match status" value="1"/>
</dbReference>
<dbReference type="EC" id="2.4.1.255" evidence="3"/>
<comment type="pathway">
    <text evidence="1">Protein modification; protein glycosylation.</text>
</comment>
<evidence type="ECO:0000256" key="6">
    <source>
        <dbReference type="ARBA" id="ARBA00022737"/>
    </source>
</evidence>
<dbReference type="eggNOG" id="COG0457">
    <property type="taxonomic scope" value="Bacteria"/>
</dbReference>
<dbReference type="GO" id="GO:0006493">
    <property type="term" value="P:protein O-linked glycosylation"/>
    <property type="evidence" value="ECO:0007669"/>
    <property type="project" value="InterPro"/>
</dbReference>
<evidence type="ECO:0000256" key="1">
    <source>
        <dbReference type="ARBA" id="ARBA00004922"/>
    </source>
</evidence>
<feature type="domain" description="O-GlcNAc transferase C-terminal" evidence="9">
    <location>
        <begin position="268"/>
        <end position="420"/>
    </location>
</feature>
<evidence type="ECO:0000313" key="11">
    <source>
        <dbReference type="Proteomes" id="UP000002715"/>
    </source>
</evidence>
<evidence type="ECO:0000256" key="5">
    <source>
        <dbReference type="ARBA" id="ARBA00022679"/>
    </source>
</evidence>
<dbReference type="SUPFAM" id="SSF48452">
    <property type="entry name" value="TPR-like"/>
    <property type="match status" value="1"/>
</dbReference>
<dbReference type="InterPro" id="IPR019734">
    <property type="entry name" value="TPR_rpt"/>
</dbReference>
<dbReference type="KEGG" id="pmi:PMT9312_1202"/>
<dbReference type="PANTHER" id="PTHR44366">
    <property type="entry name" value="UDP-N-ACETYLGLUCOSAMINE--PEPTIDE N-ACETYLGLUCOSAMINYLTRANSFERASE 110 KDA SUBUNIT"/>
    <property type="match status" value="1"/>
</dbReference>
<dbReference type="EMBL" id="CP000111">
    <property type="protein sequence ID" value="ABB50261.1"/>
    <property type="molecule type" value="Genomic_DNA"/>
</dbReference>
<keyword evidence="5" id="KW-0808">Transferase</keyword>
<feature type="domain" description="O-GlcNAc transferase C-terminal" evidence="9">
    <location>
        <begin position="436"/>
        <end position="618"/>
    </location>
</feature>
<feature type="repeat" description="TPR" evidence="8">
    <location>
        <begin position="89"/>
        <end position="122"/>
    </location>
</feature>
<dbReference type="InterPro" id="IPR037919">
    <property type="entry name" value="OGT"/>
</dbReference>
<evidence type="ECO:0000256" key="8">
    <source>
        <dbReference type="PROSITE-ProRule" id="PRU00339"/>
    </source>
</evidence>
<evidence type="ECO:0000256" key="4">
    <source>
        <dbReference type="ARBA" id="ARBA00022676"/>
    </source>
</evidence>
<dbReference type="Gene3D" id="3.40.50.2000">
    <property type="entry name" value="Glycogen Phosphorylase B"/>
    <property type="match status" value="1"/>
</dbReference>
<dbReference type="Proteomes" id="UP000002715">
    <property type="component" value="Chromosome"/>
</dbReference>
<organism evidence="10 11">
    <name type="scientific">Prochlorococcus marinus (strain MIT 9312)</name>
    <dbReference type="NCBI Taxonomy" id="74546"/>
    <lineage>
        <taxon>Bacteria</taxon>
        <taxon>Bacillati</taxon>
        <taxon>Cyanobacteriota</taxon>
        <taxon>Cyanophyceae</taxon>
        <taxon>Synechococcales</taxon>
        <taxon>Prochlorococcaceae</taxon>
        <taxon>Prochlorococcus</taxon>
    </lineage>
</organism>
<dbReference type="InterPro" id="IPR011990">
    <property type="entry name" value="TPR-like_helical_dom_sf"/>
</dbReference>
<dbReference type="Gene3D" id="3.40.50.11380">
    <property type="match status" value="1"/>
</dbReference>
<dbReference type="CAZy" id="GT41">
    <property type="family name" value="Glycosyltransferase Family 41"/>
</dbReference>
<dbReference type="Pfam" id="PF13414">
    <property type="entry name" value="TPR_11"/>
    <property type="match status" value="1"/>
</dbReference>
<sequence length="632" mass="73460">MESNKNNIDKSKNKLFKDNEFISQTKRAIHFARLGNFHASEKIFKELISKSKYDYLTLHRLAGISLRLGKENQYLYYLKETIKCKKDYGEAYAELGNYFTKVGQINNALNYFHMAVNFTPDLYGVYINIGNIFSDLGRNEEALKNYEKALSIKNDFPSTLYNIGNILFNKKDFNGAEKYFLKALSFEKNHVKSKIGLISIYSETFNIKSLRNFKSFIKNVGIKNGDEICRLMTFFYLDSSPQKQYLRAQNFSKKVFGDIQKINKMPIKINKKKIRVGYISSNFNDHPVLKVMDSIFKGHDKTSFEIYAYYLFKNDDDNTKKVKKYFDSFKNIASLSNKEMIKIIRSDELDIAVDLMGYTNRNKANIFNSRIAPIQINYLGFAGTTCIPNMDFLIADKFVIPKKNMKFYSEKIIYMPNCFINSIKYQYSNSKESIKLNLPPKSIVLAAFHMAFKLSEEVVNSWIKVLNQTENTYLWLKISNKLAKKNLISHFQSKNVDLKRILFAEKVDLYTEHISRYSKADLFLDTFNFNGHSTLVECIWSELPFITLAGESFASRVGASILHSLGLSELIAKSTDEYIEKVIFYTKNSHKLALIKNQIRKQKKEGDFFNQKLFVNQLEEKYKSCIKSFKST</sequence>
<evidence type="ECO:0000259" key="9">
    <source>
        <dbReference type="Pfam" id="PF13844"/>
    </source>
</evidence>
<evidence type="ECO:0000256" key="3">
    <source>
        <dbReference type="ARBA" id="ARBA00011970"/>
    </source>
</evidence>
<gene>
    <name evidence="10" type="ordered locus">PMT9312_1202</name>
</gene>
<accession>Q31A34</accession>
<dbReference type="GO" id="GO:0097363">
    <property type="term" value="F:protein O-acetylglucosaminyltransferase activity"/>
    <property type="evidence" value="ECO:0007669"/>
    <property type="project" value="UniProtKB-EC"/>
</dbReference>
<dbReference type="Pfam" id="PF13844">
    <property type="entry name" value="Glyco_transf_41"/>
    <property type="match status" value="2"/>
</dbReference>
<dbReference type="PROSITE" id="PS50005">
    <property type="entry name" value="TPR"/>
    <property type="match status" value="3"/>
</dbReference>